<comment type="caution">
    <text evidence="4">The sequence shown here is derived from an EMBL/GenBank/DDBJ whole genome shotgun (WGS) entry which is preliminary data.</text>
</comment>
<dbReference type="InterPro" id="IPR011251">
    <property type="entry name" value="Luciferase-like_dom"/>
</dbReference>
<evidence type="ECO:0000313" key="5">
    <source>
        <dbReference type="Proteomes" id="UP001500456"/>
    </source>
</evidence>
<keyword evidence="2" id="KW-0503">Monooxygenase</keyword>
<accession>A0ABP7TF79</accession>
<keyword evidence="1" id="KW-0560">Oxidoreductase</keyword>
<reference evidence="5" key="1">
    <citation type="journal article" date="2019" name="Int. J. Syst. Evol. Microbiol.">
        <title>The Global Catalogue of Microorganisms (GCM) 10K type strain sequencing project: providing services to taxonomists for standard genome sequencing and annotation.</title>
        <authorList>
            <consortium name="The Broad Institute Genomics Platform"/>
            <consortium name="The Broad Institute Genome Sequencing Center for Infectious Disease"/>
            <person name="Wu L."/>
            <person name="Ma J."/>
        </authorList>
    </citation>
    <scope>NUCLEOTIDE SEQUENCE [LARGE SCALE GENOMIC DNA]</scope>
    <source>
        <strain evidence="5">JCM 16924</strain>
    </source>
</reference>
<keyword evidence="5" id="KW-1185">Reference proteome</keyword>
<dbReference type="InterPro" id="IPR036661">
    <property type="entry name" value="Luciferase-like_sf"/>
</dbReference>
<organism evidence="4 5">
    <name type="scientific">Streptomyces plumbiresistens</name>
    <dbReference type="NCBI Taxonomy" id="511811"/>
    <lineage>
        <taxon>Bacteria</taxon>
        <taxon>Bacillati</taxon>
        <taxon>Actinomycetota</taxon>
        <taxon>Actinomycetes</taxon>
        <taxon>Kitasatosporales</taxon>
        <taxon>Streptomycetaceae</taxon>
        <taxon>Streptomyces</taxon>
    </lineage>
</organism>
<dbReference type="PANTHER" id="PTHR30137:SF8">
    <property type="entry name" value="BLR5498 PROTEIN"/>
    <property type="match status" value="1"/>
</dbReference>
<evidence type="ECO:0000259" key="3">
    <source>
        <dbReference type="Pfam" id="PF00296"/>
    </source>
</evidence>
<proteinExistence type="predicted"/>
<dbReference type="SUPFAM" id="SSF51679">
    <property type="entry name" value="Bacterial luciferase-like"/>
    <property type="match status" value="1"/>
</dbReference>
<dbReference type="Pfam" id="PF00296">
    <property type="entry name" value="Bac_luciferase"/>
    <property type="match status" value="1"/>
</dbReference>
<dbReference type="EMBL" id="BAAAZX010000037">
    <property type="protein sequence ID" value="GAA4025270.1"/>
    <property type="molecule type" value="Genomic_DNA"/>
</dbReference>
<dbReference type="InterPro" id="IPR050766">
    <property type="entry name" value="Bact_Lucif_Oxidored"/>
</dbReference>
<sequence>MKFGLFFNPVIPRPSGQHDWDPGQERSAFLEMIEQIRYADSVGIDYVFLGEHHFMPEYAHNSAPEVLLGAVAACTTNIRLGTAIVHASHNDPVRTAERIATLDQLTGGRMEFGFGGGTPAEVAPLLGRGLKDRRREAAAASAQVSVDILASRGVWEGVDNDFFSYPAVNVVPKSYQTPHPPLWTSIALPGQTAVAAKRGLGAQMVALSGPDVVAKDIEDYWEALRSDDVIPVGRGVNPAVFVNASGLLAHTDQQAEERGRLGVELFGFGLTGGAEFGVNDPQHHLYDAFLDFKAGRRDIREDAPHPAAIKQMMLDAGAHYADLPSTLLGGPEKALAHARALEAAHADAMVFRHDFGVRHEHAMESLEILAKEVMPEFREREATHQAWRKQQMEGIAHPIVSSV</sequence>
<gene>
    <name evidence="4" type="ORF">GCM10022232_83390</name>
</gene>
<feature type="domain" description="Luciferase-like" evidence="3">
    <location>
        <begin position="18"/>
        <end position="259"/>
    </location>
</feature>
<dbReference type="Gene3D" id="3.20.20.30">
    <property type="entry name" value="Luciferase-like domain"/>
    <property type="match status" value="1"/>
</dbReference>
<dbReference type="RefSeq" id="WP_345570570.1">
    <property type="nucleotide sequence ID" value="NZ_BAAAZX010000037.1"/>
</dbReference>
<dbReference type="PANTHER" id="PTHR30137">
    <property type="entry name" value="LUCIFERASE-LIKE MONOOXYGENASE"/>
    <property type="match status" value="1"/>
</dbReference>
<protein>
    <submittedName>
        <fullName evidence="4">LLM class flavin-dependent oxidoreductase</fullName>
    </submittedName>
</protein>
<evidence type="ECO:0000313" key="4">
    <source>
        <dbReference type="EMBL" id="GAA4025270.1"/>
    </source>
</evidence>
<evidence type="ECO:0000256" key="1">
    <source>
        <dbReference type="ARBA" id="ARBA00023002"/>
    </source>
</evidence>
<dbReference type="Proteomes" id="UP001500456">
    <property type="component" value="Unassembled WGS sequence"/>
</dbReference>
<evidence type="ECO:0000256" key="2">
    <source>
        <dbReference type="ARBA" id="ARBA00023033"/>
    </source>
</evidence>
<name>A0ABP7TF79_9ACTN</name>